<dbReference type="InterPro" id="IPR019089">
    <property type="entry name" value="Cas_GSU0054"/>
</dbReference>
<sequence>MLTIALTFPAGRYHATPWSRHVNEADVAWPPDPWRLVRALIATWHRKLDTHCYPHERLESLLAHIAEAPPPRFRLPEDVIHAHTRHYMPTKGDKRTLIFDAFVRLQPDDPVVITWPELELPAEEQELLDALLDVLGYFGRAESWVHAERTSWTDGYNCVPSEQDVDTETGEMGEIVRLLTPLPPQAYAEFREQQIASRKRLPKAIEPTLPQDWLKALSLDTADIQKAGWSLPPAARWVRYRRPLHALKAVAAQTAPRRPARKTERVITTARFALYGKPLPRIEDAVRLGEAFRLAVLGCAKRILGEEALPRELSGHELPEDNRHLHAFWLPDPDKRGEIAHLVVHAPGGLSREAILVLTALQKVRYGEGDPLRVLLEGIGPASMFQELTALTGESAVWRSLTPYLHPWHLKKPELRSPDALHEALLAQLRKEWHARGKDLPEIVDFRELPDRDFDGRRLKPLHYHRFRRKRGLVQPDKLGRLLEIRFAAPVRGPVALGFACHFGLGLFAPLTCA</sequence>
<name>A0A5C7EHE1_9PROT</name>
<proteinExistence type="predicted"/>
<dbReference type="InParanoid" id="A0A5C7EHE1"/>
<comment type="caution">
    <text evidence="1">The sequence shown here is derived from an EMBL/GenBank/DDBJ whole genome shotgun (WGS) entry which is preliminary data.</text>
</comment>
<dbReference type="Proteomes" id="UP000321201">
    <property type="component" value="Unassembled WGS sequence"/>
</dbReference>
<dbReference type="OrthoDB" id="9787885at2"/>
<evidence type="ECO:0000313" key="1">
    <source>
        <dbReference type="EMBL" id="TXF10714.1"/>
    </source>
</evidence>
<dbReference type="EMBL" id="VPFL01000023">
    <property type="protein sequence ID" value="TXF10714.1"/>
    <property type="molecule type" value="Genomic_DNA"/>
</dbReference>
<dbReference type="AlphaFoldDB" id="A0A5C7EHE1"/>
<reference evidence="1 2" key="1">
    <citation type="submission" date="2019-08" db="EMBL/GenBank/DDBJ databases">
        <title>Pelomicrobium methylotrophicum gen. nov., sp. nov. a moderately thermophilic, facultatively anaerobic, lithoautotrophic and methylotrophic bacterium isolated from a terrestrial mud volcano.</title>
        <authorList>
            <person name="Slobodkina G.B."/>
            <person name="Merkel A.Y."/>
            <person name="Slobodkin A.I."/>
        </authorList>
    </citation>
    <scope>NUCLEOTIDE SEQUENCE [LARGE SCALE GENOMIC DNA]</scope>
    <source>
        <strain evidence="1 2">SM250</strain>
    </source>
</reference>
<organism evidence="1 2">
    <name type="scientific">Pelomicrobium methylotrophicum</name>
    <dbReference type="NCBI Taxonomy" id="2602750"/>
    <lineage>
        <taxon>Bacteria</taxon>
        <taxon>Pseudomonadati</taxon>
        <taxon>Pseudomonadota</taxon>
        <taxon>Hydrogenophilia</taxon>
        <taxon>Hydrogenophilia incertae sedis</taxon>
        <taxon>Pelomicrobium</taxon>
    </lineage>
</organism>
<gene>
    <name evidence="1" type="primary">cas5u6u</name>
    <name evidence="1" type="ORF">FR698_13855</name>
</gene>
<protein>
    <submittedName>
        <fullName evidence="1">Type I-U CRISPR-associated protein Cas5/Cas6</fullName>
    </submittedName>
</protein>
<dbReference type="NCBIfam" id="TIGR02165">
    <property type="entry name" value="cas5_6_GSU0054"/>
    <property type="match status" value="1"/>
</dbReference>
<dbReference type="RefSeq" id="WP_147800795.1">
    <property type="nucleotide sequence ID" value="NZ_VPFL01000023.1"/>
</dbReference>
<evidence type="ECO:0000313" key="2">
    <source>
        <dbReference type="Proteomes" id="UP000321201"/>
    </source>
</evidence>
<accession>A0A5C7EHE1</accession>
<keyword evidence="2" id="KW-1185">Reference proteome</keyword>